<protein>
    <submittedName>
        <fullName evidence="1">DNA sulfur modification protein DndB</fullName>
    </submittedName>
</protein>
<gene>
    <name evidence="1" type="ORF">ACFOOQ_19670</name>
</gene>
<name>A0ABV7VLY5_9PROT</name>
<reference evidence="2" key="1">
    <citation type="journal article" date="2019" name="Int. J. Syst. Evol. Microbiol.">
        <title>The Global Catalogue of Microorganisms (GCM) 10K type strain sequencing project: providing services to taxonomists for standard genome sequencing and annotation.</title>
        <authorList>
            <consortium name="The Broad Institute Genomics Platform"/>
            <consortium name="The Broad Institute Genome Sequencing Center for Infectious Disease"/>
            <person name="Wu L."/>
            <person name="Ma J."/>
        </authorList>
    </citation>
    <scope>NUCLEOTIDE SEQUENCE [LARGE SCALE GENOMIC DNA]</scope>
    <source>
        <strain evidence="2">KCTC 42182</strain>
    </source>
</reference>
<evidence type="ECO:0000313" key="1">
    <source>
        <dbReference type="EMBL" id="MFC3677781.1"/>
    </source>
</evidence>
<organism evidence="1 2">
    <name type="scientific">Ferrovibrio xuzhouensis</name>
    <dbReference type="NCBI Taxonomy" id="1576914"/>
    <lineage>
        <taxon>Bacteria</taxon>
        <taxon>Pseudomonadati</taxon>
        <taxon>Pseudomonadota</taxon>
        <taxon>Alphaproteobacteria</taxon>
        <taxon>Rhodospirillales</taxon>
        <taxon>Rhodospirillaceae</taxon>
        <taxon>Ferrovibrio</taxon>
    </lineage>
</organism>
<dbReference type="Proteomes" id="UP001595711">
    <property type="component" value="Unassembled WGS sequence"/>
</dbReference>
<comment type="caution">
    <text evidence="1">The sequence shown here is derived from an EMBL/GenBank/DDBJ whole genome shotgun (WGS) entry which is preliminary data.</text>
</comment>
<proteinExistence type="predicted"/>
<accession>A0ABV7VLY5</accession>
<sequence length="501" mass="55811">MNNPSHPQTLADLAGALDSQTRTYVALVGENLGSLTLKLSLSLRQFIDISWVANRTNNAANAQFADEAVAQRSLIPGHAKALAQYTLMGLVNAQLREMKSGGAQISPALEKLASYLPSGPYAALQPIVCNIRQCRFGGGDIAIDPIKDRNDTQTGVYRVSLGQKHLLYVVDGQHRREGFDYVLEFLKDVTRTYKYPKKGIFAPPHYSDELISESEHDFWQKILEAALIKSTVAVEVHLGLSAEQEQQMFVDLNARAKPLQVSFVNSFDHSDPLNKYINEVLVREEIIQHPSDADQSDWHHDTGQLKRKDLLQICSLLFNGKTSSSLVTPALVSERAEFGRKFWKSIAAVPGFGTKGARSVTVLQQTVVQKAIAKLAYDLGYGTKTVQNHQHLADLFTAIAAGRLDFNHTNEIWQALFMTKSARAEKFPGIENYVFVPEGTNLDAGNWDEANKWVRFGSRHNDVYPRIGDLIRYQLGFSPRPTVANAIADADEFEHKQNSFN</sequence>
<dbReference type="Pfam" id="PF14072">
    <property type="entry name" value="DndB"/>
    <property type="match status" value="1"/>
</dbReference>
<keyword evidence="2" id="KW-1185">Reference proteome</keyword>
<dbReference type="EMBL" id="JBHRYJ010000005">
    <property type="protein sequence ID" value="MFC3677781.1"/>
    <property type="molecule type" value="Genomic_DNA"/>
</dbReference>
<dbReference type="InterPro" id="IPR017642">
    <property type="entry name" value="DNA_S_mod_DndB"/>
</dbReference>
<evidence type="ECO:0000313" key="2">
    <source>
        <dbReference type="Proteomes" id="UP001595711"/>
    </source>
</evidence>
<dbReference type="RefSeq" id="WP_379729374.1">
    <property type="nucleotide sequence ID" value="NZ_JBHRYJ010000005.1"/>
</dbReference>